<sequence>MGFSQAQINDWQIRYPILNDVMDLKPVFWTNPRLKKVEDLSDLQLSRKDIEEAEARWKRFAPFLATVFPETKATDGIIESPLKEMSRLQASVFPKVSGNFYVKCDHKLPIAGSIKARGGIYEVLKHAETLAMEAGMLQENDHYAVLAEDRFREFFSRYSIGVGSTGNLGLSIGIINAKLGFQVNVYMSADAKQWKKDLLRENGAQVLEFSGDFGEAITAGRKKTNADPNGYFVDDEDSRDLFLGYSVAALRLRKQLQEKNITVDADHPLFVYLPCGVGGSPGGITFGLKMVFGDHVHCFFAEPVHSPSVLIGLVTGKMDEISVQDLGIDNRTEADGLAVGRPSRFATAISDQLVSGIYTMKDDALYRLLAAMADREGMFLEPSATAGLAGPQRAFPYINNHISTSNQTTHIAWATGGALVPAKDMEMFYNKGKSLE</sequence>
<feature type="modified residue" description="N6-(pyridoxal phosphate)lysine" evidence="4">
    <location>
        <position position="115"/>
    </location>
</feature>
<dbReference type="SUPFAM" id="SSF53686">
    <property type="entry name" value="Tryptophan synthase beta subunit-like PLP-dependent enzymes"/>
    <property type="match status" value="1"/>
</dbReference>
<dbReference type="NCBIfam" id="NF002823">
    <property type="entry name" value="PRK02991.1"/>
    <property type="match status" value="1"/>
</dbReference>
<dbReference type="PANTHER" id="PTHR48078">
    <property type="entry name" value="THREONINE DEHYDRATASE, MITOCHONDRIAL-RELATED"/>
    <property type="match status" value="1"/>
</dbReference>
<evidence type="ECO:0000259" key="5">
    <source>
        <dbReference type="Pfam" id="PF00291"/>
    </source>
</evidence>
<protein>
    <recommendedName>
        <fullName evidence="4">Probable D-serine dehydratase</fullName>
        <ecNumber evidence="4">4.3.1.18</ecNumber>
    </recommendedName>
    <alternativeName>
        <fullName evidence="4">D-serine deaminase</fullName>
        <shortName evidence="4">DSD</shortName>
    </alternativeName>
</protein>
<name>A0ABW5V458_9BACI</name>
<organism evidence="6 7">
    <name type="scientific">Lentibacillus juripiscarius</name>
    <dbReference type="NCBI Taxonomy" id="257446"/>
    <lineage>
        <taxon>Bacteria</taxon>
        <taxon>Bacillati</taxon>
        <taxon>Bacillota</taxon>
        <taxon>Bacilli</taxon>
        <taxon>Bacillales</taxon>
        <taxon>Bacillaceae</taxon>
        <taxon>Lentibacillus</taxon>
    </lineage>
</organism>
<keyword evidence="3 4" id="KW-0456">Lyase</keyword>
<dbReference type="InterPro" id="IPR050147">
    <property type="entry name" value="Ser/Thr_Dehydratase"/>
</dbReference>
<evidence type="ECO:0000256" key="3">
    <source>
        <dbReference type="ARBA" id="ARBA00023239"/>
    </source>
</evidence>
<keyword evidence="7" id="KW-1185">Reference proteome</keyword>
<evidence type="ECO:0000256" key="2">
    <source>
        <dbReference type="ARBA" id="ARBA00022898"/>
    </source>
</evidence>
<accession>A0ABW5V458</accession>
<comment type="similarity">
    <text evidence="4">Belongs to the serine/threonine dehydratase family. DsdA subfamily.</text>
</comment>
<dbReference type="InterPro" id="IPR011780">
    <property type="entry name" value="D_Ser_am_lyase"/>
</dbReference>
<keyword evidence="2 4" id="KW-0663">Pyridoxal phosphate</keyword>
<dbReference type="InterPro" id="IPR036052">
    <property type="entry name" value="TrpB-like_PALP_sf"/>
</dbReference>
<evidence type="ECO:0000313" key="6">
    <source>
        <dbReference type="EMBL" id="MFD2760793.1"/>
    </source>
</evidence>
<evidence type="ECO:0000256" key="1">
    <source>
        <dbReference type="ARBA" id="ARBA00001933"/>
    </source>
</evidence>
<dbReference type="NCBIfam" id="TIGR02035">
    <property type="entry name" value="D_Ser_am_lyase"/>
    <property type="match status" value="1"/>
</dbReference>
<dbReference type="InterPro" id="IPR001926">
    <property type="entry name" value="TrpB-like_PALP"/>
</dbReference>
<evidence type="ECO:0000256" key="4">
    <source>
        <dbReference type="HAMAP-Rule" id="MF_01030"/>
    </source>
</evidence>
<dbReference type="EMBL" id="JBHUNA010000017">
    <property type="protein sequence ID" value="MFD2760793.1"/>
    <property type="molecule type" value="Genomic_DNA"/>
</dbReference>
<dbReference type="RefSeq" id="WP_382392636.1">
    <property type="nucleotide sequence ID" value="NZ_JBHUNA010000017.1"/>
</dbReference>
<dbReference type="EC" id="4.3.1.18" evidence="4"/>
<comment type="cofactor">
    <cofactor evidence="1 4">
        <name>pyridoxal 5'-phosphate</name>
        <dbReference type="ChEBI" id="CHEBI:597326"/>
    </cofactor>
</comment>
<dbReference type="HAMAP" id="MF_01030">
    <property type="entry name" value="D_Ser_dehydrat"/>
    <property type="match status" value="1"/>
</dbReference>
<evidence type="ECO:0000313" key="7">
    <source>
        <dbReference type="Proteomes" id="UP001597502"/>
    </source>
</evidence>
<dbReference type="Gene3D" id="3.40.50.1100">
    <property type="match status" value="2"/>
</dbReference>
<gene>
    <name evidence="4" type="primary">dsdA</name>
    <name evidence="6" type="ORF">ACFSUO_07415</name>
</gene>
<dbReference type="PANTHER" id="PTHR48078:SF9">
    <property type="entry name" value="D-SERINE DEHYDRATASE"/>
    <property type="match status" value="1"/>
</dbReference>
<dbReference type="GO" id="GO:0008721">
    <property type="term" value="F:D-serine ammonia-lyase activity"/>
    <property type="evidence" value="ECO:0007669"/>
    <property type="project" value="UniProtKB-EC"/>
</dbReference>
<proteinExistence type="inferred from homology"/>
<dbReference type="Proteomes" id="UP001597502">
    <property type="component" value="Unassembled WGS sequence"/>
</dbReference>
<feature type="domain" description="Tryptophan synthase beta chain-like PALP" evidence="5">
    <location>
        <begin position="74"/>
        <end position="391"/>
    </location>
</feature>
<comment type="caution">
    <text evidence="6">The sequence shown here is derived from an EMBL/GenBank/DDBJ whole genome shotgun (WGS) entry which is preliminary data.</text>
</comment>
<comment type="catalytic activity">
    <reaction evidence="4">
        <text>D-serine = pyruvate + NH4(+)</text>
        <dbReference type="Rhea" id="RHEA:13977"/>
        <dbReference type="ChEBI" id="CHEBI:15361"/>
        <dbReference type="ChEBI" id="CHEBI:28938"/>
        <dbReference type="ChEBI" id="CHEBI:35247"/>
        <dbReference type="EC" id="4.3.1.18"/>
    </reaction>
</comment>
<dbReference type="Pfam" id="PF00291">
    <property type="entry name" value="PALP"/>
    <property type="match status" value="1"/>
</dbReference>
<reference evidence="7" key="1">
    <citation type="journal article" date="2019" name="Int. J. Syst. Evol. Microbiol.">
        <title>The Global Catalogue of Microorganisms (GCM) 10K type strain sequencing project: providing services to taxonomists for standard genome sequencing and annotation.</title>
        <authorList>
            <consortium name="The Broad Institute Genomics Platform"/>
            <consortium name="The Broad Institute Genome Sequencing Center for Infectious Disease"/>
            <person name="Wu L."/>
            <person name="Ma J."/>
        </authorList>
    </citation>
    <scope>NUCLEOTIDE SEQUENCE [LARGE SCALE GENOMIC DNA]</scope>
    <source>
        <strain evidence="7">TISTR 1535</strain>
    </source>
</reference>